<organism evidence="8 9">
    <name type="scientific">Nocardioides iriomotensis</name>
    <dbReference type="NCBI Taxonomy" id="715784"/>
    <lineage>
        <taxon>Bacteria</taxon>
        <taxon>Bacillati</taxon>
        <taxon>Actinomycetota</taxon>
        <taxon>Actinomycetes</taxon>
        <taxon>Propionibacteriales</taxon>
        <taxon>Nocardioidaceae</taxon>
        <taxon>Nocardioides</taxon>
    </lineage>
</organism>
<keyword evidence="5" id="KW-0326">Glycosidase</keyword>
<dbReference type="Gene3D" id="3.20.20.300">
    <property type="entry name" value="Glycoside hydrolase, family 3, N-terminal domain"/>
    <property type="match status" value="1"/>
</dbReference>
<proteinExistence type="inferred from homology"/>
<dbReference type="GO" id="GO:0004563">
    <property type="term" value="F:beta-N-acetylhexosaminidase activity"/>
    <property type="evidence" value="ECO:0007669"/>
    <property type="project" value="UniProtKB-EC"/>
</dbReference>
<accession>A0A4V1Z2V0</accession>
<evidence type="ECO:0000256" key="3">
    <source>
        <dbReference type="ARBA" id="ARBA00012663"/>
    </source>
</evidence>
<dbReference type="Proteomes" id="UP000291189">
    <property type="component" value="Unassembled WGS sequence"/>
</dbReference>
<dbReference type="EMBL" id="SDPU01000001">
    <property type="protein sequence ID" value="RYU15676.1"/>
    <property type="molecule type" value="Genomic_DNA"/>
</dbReference>
<dbReference type="AlphaFoldDB" id="A0A4V1Z2V0"/>
<evidence type="ECO:0000259" key="7">
    <source>
        <dbReference type="Pfam" id="PF00933"/>
    </source>
</evidence>
<dbReference type="PANTHER" id="PTHR30480:SF13">
    <property type="entry name" value="BETA-HEXOSAMINIDASE"/>
    <property type="match status" value="1"/>
</dbReference>
<dbReference type="InterPro" id="IPR017853">
    <property type="entry name" value="GH"/>
</dbReference>
<feature type="domain" description="Glycoside hydrolase family 3 N-terminal" evidence="7">
    <location>
        <begin position="112"/>
        <end position="424"/>
    </location>
</feature>
<dbReference type="GO" id="GO:0005975">
    <property type="term" value="P:carbohydrate metabolic process"/>
    <property type="evidence" value="ECO:0007669"/>
    <property type="project" value="InterPro"/>
</dbReference>
<comment type="similarity">
    <text evidence="2">Belongs to the glycosyl hydrolase 3 family.</text>
</comment>
<evidence type="ECO:0000256" key="2">
    <source>
        <dbReference type="ARBA" id="ARBA00005336"/>
    </source>
</evidence>
<dbReference type="InterPro" id="IPR050226">
    <property type="entry name" value="NagZ_Beta-hexosaminidase"/>
</dbReference>
<comment type="catalytic activity">
    <reaction evidence="1">
        <text>Hydrolysis of terminal non-reducing N-acetyl-D-hexosamine residues in N-acetyl-beta-D-hexosaminides.</text>
        <dbReference type="EC" id="3.2.1.52"/>
    </reaction>
</comment>
<dbReference type="InterPro" id="IPR036962">
    <property type="entry name" value="Glyco_hydro_3_N_sf"/>
</dbReference>
<evidence type="ECO:0000256" key="5">
    <source>
        <dbReference type="ARBA" id="ARBA00023295"/>
    </source>
</evidence>
<protein>
    <recommendedName>
        <fullName evidence="3">beta-N-acetylhexosaminidase</fullName>
        <ecNumber evidence="3">3.2.1.52</ecNumber>
    </recommendedName>
</protein>
<comment type="caution">
    <text evidence="8">The sequence shown here is derived from an EMBL/GenBank/DDBJ whole genome shotgun (WGS) entry which is preliminary data.</text>
</comment>
<dbReference type="SUPFAM" id="SSF51445">
    <property type="entry name" value="(Trans)glycosidases"/>
    <property type="match status" value="1"/>
</dbReference>
<feature type="region of interest" description="Disordered" evidence="6">
    <location>
        <begin position="74"/>
        <end position="94"/>
    </location>
</feature>
<reference evidence="8 9" key="1">
    <citation type="submission" date="2019-01" db="EMBL/GenBank/DDBJ databases">
        <title>Nocardioides guangzhouensis sp. nov., an actinobacterium isolated from soil.</title>
        <authorList>
            <person name="Fu Y."/>
            <person name="Cai Y."/>
            <person name="Lin Z."/>
            <person name="Chen P."/>
        </authorList>
    </citation>
    <scope>NUCLEOTIDE SEQUENCE [LARGE SCALE GENOMIC DNA]</scope>
    <source>
        <strain evidence="8 9">NBRC 105384</strain>
    </source>
</reference>
<sequence length="584" mass="60151">MTAHARDGLRESQPICSGRTHTGIVRSMRSRGALSAAVAALLLLPACTRADDGDQAVLTAEALADQSGPRAWAAAPAAGDQDREEPLPIRTGWGPTADEIERARALVADLSLKERAGQVIVARYRGTTAPTRLVNGLHLGGVVVFSDNISSNDQIRGENRALQRSAKAAGRRFPVTISVDQEGGLVERVTGGTRFPAFMTAGAAADPGLTRAAAAASGAELAGLGFTTDFAPDADVTVGAADAAIGSRSASSRPQVVAEHVVASARGYTSRGVVPVLKHFPGHGGLTTDSHLALPVQRRTAAELERTDYVPFRAGIDAGLPAVMVGHVDVRSVDPGMPSSLSTKVITGQLRDRLGFEGLVVTDALDMNAVADRFGSARAAVRALAAGADVLLMPPSPREARDGIVQAVRSGRLSSERLVQAATRQVALLLHQKARGTKPKPPGSGRAVSARWSAAAVTSVAGPCSGRLVGRTVRLTGDPTDVARLRPYLTGAGVTIATAKPKKKAKWPATVVRLLGYGDPAGPGDVVVALDRPYVLGASRARVKLATYGTTPGALSALTGVLLGRQPAPGHLPVPVGGVGRTGC</sequence>
<evidence type="ECO:0000256" key="4">
    <source>
        <dbReference type="ARBA" id="ARBA00022801"/>
    </source>
</evidence>
<evidence type="ECO:0000256" key="1">
    <source>
        <dbReference type="ARBA" id="ARBA00001231"/>
    </source>
</evidence>
<evidence type="ECO:0000313" key="9">
    <source>
        <dbReference type="Proteomes" id="UP000291189"/>
    </source>
</evidence>
<dbReference type="OrthoDB" id="9805821at2"/>
<evidence type="ECO:0000256" key="6">
    <source>
        <dbReference type="SAM" id="MobiDB-lite"/>
    </source>
</evidence>
<dbReference type="Pfam" id="PF00933">
    <property type="entry name" value="Glyco_hydro_3"/>
    <property type="match status" value="1"/>
</dbReference>
<dbReference type="InterPro" id="IPR001764">
    <property type="entry name" value="Glyco_hydro_3_N"/>
</dbReference>
<keyword evidence="4" id="KW-0378">Hydrolase</keyword>
<evidence type="ECO:0000313" key="8">
    <source>
        <dbReference type="EMBL" id="RYU15676.1"/>
    </source>
</evidence>
<dbReference type="EC" id="3.2.1.52" evidence="3"/>
<gene>
    <name evidence="8" type="ORF">ETU37_00735</name>
</gene>
<keyword evidence="9" id="KW-1185">Reference proteome</keyword>
<name>A0A4V1Z2V0_9ACTN</name>
<dbReference type="PANTHER" id="PTHR30480">
    <property type="entry name" value="BETA-HEXOSAMINIDASE-RELATED"/>
    <property type="match status" value="1"/>
</dbReference>
<dbReference type="GO" id="GO:0009254">
    <property type="term" value="P:peptidoglycan turnover"/>
    <property type="evidence" value="ECO:0007669"/>
    <property type="project" value="TreeGrafter"/>
</dbReference>